<evidence type="ECO:0000313" key="7">
    <source>
        <dbReference type="EMBL" id="KAG8470935.1"/>
    </source>
</evidence>
<protein>
    <recommendedName>
        <fullName evidence="6">PPM-type phosphatase domain-containing protein</fullName>
    </recommendedName>
</protein>
<sequence>MLAPAQLAARTLESSVAAAQGKRPTMEDCHVRIDSLWRLMGSPAGIDRYPRAGFYAVYDGHGGRRAAEVAASMLHSELTKRLFQLGPDALLDEALVRDALLDAFAATEAEVVARATARADGQWEDGSTACAVLILGNRLFAANLGDSRAVLSRAGTARALTVDHKPGTEEEERRIHRAGGYVRLVGGIERVMGDLSVSRAFGDVEYKPNIVSPVPDVSVVPLGADDEFVIVACDGLWDVLSEQDAVDEAHRRFRSAPGAGLQAVADGLVNAALRRIDCDDNVSVVVVAFDALVEGLRARATGGGGGGVARPAKLASAPPDAGGAPLRRAAGRRPSAGAAPAGAPPRAANPPPAVPRASPAGRREPRA</sequence>
<feature type="region of interest" description="Disordered" evidence="5">
    <location>
        <begin position="300"/>
        <end position="367"/>
    </location>
</feature>
<keyword evidence="8" id="KW-1185">Reference proteome</keyword>
<comment type="similarity">
    <text evidence="4">Belongs to the PP2C family.</text>
</comment>
<evidence type="ECO:0000259" key="6">
    <source>
        <dbReference type="PROSITE" id="PS51746"/>
    </source>
</evidence>
<dbReference type="GO" id="GO:0004722">
    <property type="term" value="F:protein serine/threonine phosphatase activity"/>
    <property type="evidence" value="ECO:0007669"/>
    <property type="project" value="InterPro"/>
</dbReference>
<dbReference type="Pfam" id="PF00481">
    <property type="entry name" value="PP2C"/>
    <property type="match status" value="1"/>
</dbReference>
<dbReference type="CDD" id="cd00143">
    <property type="entry name" value="PP2Cc"/>
    <property type="match status" value="1"/>
</dbReference>
<dbReference type="PANTHER" id="PTHR13832:SF827">
    <property type="entry name" value="PROTEIN PHOSPHATASE 1L"/>
    <property type="match status" value="1"/>
</dbReference>
<reference evidence="7" key="1">
    <citation type="submission" date="2021-05" db="EMBL/GenBank/DDBJ databases">
        <title>The genome of the haptophyte Pavlova lutheri (Diacronema luteri, Pavlovales) - a model for lipid biosynthesis in eukaryotic algae.</title>
        <authorList>
            <person name="Hulatt C.J."/>
            <person name="Posewitz M.C."/>
        </authorList>
    </citation>
    <scope>NUCLEOTIDE SEQUENCE</scope>
    <source>
        <strain evidence="7">NIVA-4/92</strain>
    </source>
</reference>
<dbReference type="OrthoDB" id="10264738at2759"/>
<accession>A0A8J5Y3L2</accession>
<dbReference type="SUPFAM" id="SSF81606">
    <property type="entry name" value="PP2C-like"/>
    <property type="match status" value="1"/>
</dbReference>
<feature type="domain" description="PPM-type phosphatase" evidence="6">
    <location>
        <begin position="13"/>
        <end position="289"/>
    </location>
</feature>
<dbReference type="AlphaFoldDB" id="A0A8J5Y3L2"/>
<evidence type="ECO:0000256" key="2">
    <source>
        <dbReference type="ARBA" id="ARBA00022801"/>
    </source>
</evidence>
<dbReference type="Gene3D" id="3.60.40.10">
    <property type="entry name" value="PPM-type phosphatase domain"/>
    <property type="match status" value="1"/>
</dbReference>
<evidence type="ECO:0000256" key="5">
    <source>
        <dbReference type="SAM" id="MobiDB-lite"/>
    </source>
</evidence>
<comment type="caution">
    <text evidence="7">The sequence shown here is derived from an EMBL/GenBank/DDBJ whole genome shotgun (WGS) entry which is preliminary data.</text>
</comment>
<dbReference type="SMART" id="SM00332">
    <property type="entry name" value="PP2Cc"/>
    <property type="match status" value="1"/>
</dbReference>
<dbReference type="InterPro" id="IPR001932">
    <property type="entry name" value="PPM-type_phosphatase-like_dom"/>
</dbReference>
<dbReference type="PROSITE" id="PS01032">
    <property type="entry name" value="PPM_1"/>
    <property type="match status" value="1"/>
</dbReference>
<dbReference type="PROSITE" id="PS51746">
    <property type="entry name" value="PPM_2"/>
    <property type="match status" value="1"/>
</dbReference>
<keyword evidence="3 4" id="KW-0904">Protein phosphatase</keyword>
<dbReference type="EMBL" id="JAGTXO010000001">
    <property type="protein sequence ID" value="KAG8470935.1"/>
    <property type="molecule type" value="Genomic_DNA"/>
</dbReference>
<evidence type="ECO:0000256" key="4">
    <source>
        <dbReference type="RuleBase" id="RU003465"/>
    </source>
</evidence>
<proteinExistence type="inferred from homology"/>
<keyword evidence="1" id="KW-0479">Metal-binding</keyword>
<feature type="compositionally biased region" description="Low complexity" evidence="5">
    <location>
        <begin position="317"/>
        <end position="346"/>
    </location>
</feature>
<dbReference type="OMA" id="HENLSWI"/>
<dbReference type="InterPro" id="IPR000222">
    <property type="entry name" value="PP2C_BS"/>
</dbReference>
<evidence type="ECO:0000256" key="3">
    <source>
        <dbReference type="ARBA" id="ARBA00022912"/>
    </source>
</evidence>
<evidence type="ECO:0000256" key="1">
    <source>
        <dbReference type="ARBA" id="ARBA00022723"/>
    </source>
</evidence>
<dbReference type="Proteomes" id="UP000751190">
    <property type="component" value="Unassembled WGS sequence"/>
</dbReference>
<dbReference type="GO" id="GO:0046872">
    <property type="term" value="F:metal ion binding"/>
    <property type="evidence" value="ECO:0007669"/>
    <property type="project" value="UniProtKB-KW"/>
</dbReference>
<dbReference type="InterPro" id="IPR036457">
    <property type="entry name" value="PPM-type-like_dom_sf"/>
</dbReference>
<gene>
    <name evidence="7" type="ORF">KFE25_009356</name>
</gene>
<dbReference type="PANTHER" id="PTHR13832">
    <property type="entry name" value="PROTEIN PHOSPHATASE 2C"/>
    <property type="match status" value="1"/>
</dbReference>
<evidence type="ECO:0000313" key="8">
    <source>
        <dbReference type="Proteomes" id="UP000751190"/>
    </source>
</evidence>
<name>A0A8J5Y3L2_DIALT</name>
<dbReference type="InterPro" id="IPR015655">
    <property type="entry name" value="PP2C"/>
</dbReference>
<organism evidence="7 8">
    <name type="scientific">Diacronema lutheri</name>
    <name type="common">Unicellular marine alga</name>
    <name type="synonym">Monochrysis lutheri</name>
    <dbReference type="NCBI Taxonomy" id="2081491"/>
    <lineage>
        <taxon>Eukaryota</taxon>
        <taxon>Haptista</taxon>
        <taxon>Haptophyta</taxon>
        <taxon>Pavlovophyceae</taxon>
        <taxon>Pavlovales</taxon>
        <taxon>Pavlovaceae</taxon>
        <taxon>Diacronema</taxon>
    </lineage>
</organism>
<keyword evidence="2 4" id="KW-0378">Hydrolase</keyword>